<dbReference type="Proteomes" id="UP000030764">
    <property type="component" value="Unassembled WGS sequence"/>
</dbReference>
<evidence type="ECO:0000313" key="1">
    <source>
        <dbReference type="EMBL" id="KFD58421.1"/>
    </source>
</evidence>
<organism evidence="2">
    <name type="scientific">Trichuris suis</name>
    <name type="common">pig whipworm</name>
    <dbReference type="NCBI Taxonomy" id="68888"/>
    <lineage>
        <taxon>Eukaryota</taxon>
        <taxon>Metazoa</taxon>
        <taxon>Ecdysozoa</taxon>
        <taxon>Nematoda</taxon>
        <taxon>Enoplea</taxon>
        <taxon>Dorylaimia</taxon>
        <taxon>Trichinellida</taxon>
        <taxon>Trichuridae</taxon>
        <taxon>Trichuris</taxon>
    </lineage>
</organism>
<sequence length="81" mass="8681">MPVLLLGSRPANTDIQPGGLIHRLPWHPKLGGIPCPHNWQGTSPDADTGTLCQSFLLNWALNIAELFTERIVCGSSPASHG</sequence>
<evidence type="ECO:0000313" key="3">
    <source>
        <dbReference type="Proteomes" id="UP000030764"/>
    </source>
</evidence>
<accession>A0A085N721</accession>
<reference evidence="2 3" key="1">
    <citation type="journal article" date="2014" name="Nat. Genet.">
        <title>Genome and transcriptome of the porcine whipworm Trichuris suis.</title>
        <authorList>
            <person name="Jex A.R."/>
            <person name="Nejsum P."/>
            <person name="Schwarz E.M."/>
            <person name="Hu L."/>
            <person name="Young N.D."/>
            <person name="Hall R.S."/>
            <person name="Korhonen P.K."/>
            <person name="Liao S."/>
            <person name="Thamsborg S."/>
            <person name="Xia J."/>
            <person name="Xu P."/>
            <person name="Wang S."/>
            <person name="Scheerlinck J.P."/>
            <person name="Hofmann A."/>
            <person name="Sternberg P.W."/>
            <person name="Wang J."/>
            <person name="Gasser R.B."/>
        </authorList>
    </citation>
    <scope>NUCLEOTIDE SEQUENCE [LARGE SCALE GENOMIC DNA]</scope>
    <source>
        <strain evidence="2">DCEP-RM93F</strain>
        <strain evidence="1">DCEP-RM93M</strain>
    </source>
</reference>
<dbReference type="EMBL" id="KL363184">
    <property type="protein sequence ID" value="KFD58421.1"/>
    <property type="molecule type" value="Genomic_DNA"/>
</dbReference>
<evidence type="ECO:0000313" key="2">
    <source>
        <dbReference type="EMBL" id="KFD65267.1"/>
    </source>
</evidence>
<dbReference type="EMBL" id="KL367541">
    <property type="protein sequence ID" value="KFD65267.1"/>
    <property type="molecule type" value="Genomic_DNA"/>
</dbReference>
<name>A0A085N721_9BILA</name>
<dbReference type="AlphaFoldDB" id="A0A085N721"/>
<gene>
    <name evidence="1" type="ORF">M513_00647</name>
    <name evidence="2" type="ORF">M514_00647</name>
</gene>
<keyword evidence="3" id="KW-1185">Reference proteome</keyword>
<proteinExistence type="predicted"/>
<dbReference type="Proteomes" id="UP000030758">
    <property type="component" value="Unassembled WGS sequence"/>
</dbReference>
<protein>
    <submittedName>
        <fullName evidence="2">Uncharacterized protein</fullName>
    </submittedName>
</protein>